<sequence>SDSVVPKRNRSSPISPLEQVESNRVLHDDNSGGFKRLKIEEDGAEDSSQGPDSGSKGAFRPWKPDNHVAAQNGMSLAGGTPENEVSELDETSQNHLDIPTPASPSVFLNDIKNTLSEESTISHSNKDAVLNALERLVTRLRDAENSANLAEVELKKLKRSYKCLEDELDKKRSELRELLLLSTKFQNSSKGNLESTPNSHLGHHNNNNNANNSSNNNTTTSTTTSTTTTNESLSCGREDHSPLNLSAESGIDNQERTSSVDSLISKDPEDLRERMHSMERELRSLRTELAARSFNPNEDKLDGVDSPQNDNASSLAPPPNKKAKLTENGIPDRPLSSGSRSETEAEIDTDKL</sequence>
<keyword evidence="1" id="KW-0175">Coiled coil</keyword>
<feature type="compositionally biased region" description="Low complexity" evidence="2">
    <location>
        <begin position="205"/>
        <end position="230"/>
    </location>
</feature>
<organism evidence="3 4">
    <name type="scientific">Tigriopus californicus</name>
    <name type="common">Marine copepod</name>
    <dbReference type="NCBI Taxonomy" id="6832"/>
    <lineage>
        <taxon>Eukaryota</taxon>
        <taxon>Metazoa</taxon>
        <taxon>Ecdysozoa</taxon>
        <taxon>Arthropoda</taxon>
        <taxon>Crustacea</taxon>
        <taxon>Multicrustacea</taxon>
        <taxon>Hexanauplia</taxon>
        <taxon>Copepoda</taxon>
        <taxon>Harpacticoida</taxon>
        <taxon>Harpacticidae</taxon>
        <taxon>Tigriopus</taxon>
    </lineage>
</organism>
<feature type="coiled-coil region" evidence="1">
    <location>
        <begin position="126"/>
        <end position="181"/>
    </location>
</feature>
<reference evidence="3 4" key="1">
    <citation type="journal article" date="2018" name="Nat. Ecol. Evol.">
        <title>Genomic signatures of mitonuclear coevolution across populations of Tigriopus californicus.</title>
        <authorList>
            <person name="Barreto F.S."/>
            <person name="Watson E.T."/>
            <person name="Lima T.G."/>
            <person name="Willett C.S."/>
            <person name="Edmands S."/>
            <person name="Li W."/>
            <person name="Burton R.S."/>
        </authorList>
    </citation>
    <scope>NUCLEOTIDE SEQUENCE [LARGE SCALE GENOMIC DNA]</scope>
    <source>
        <strain evidence="3 4">San Diego</strain>
    </source>
</reference>
<feature type="compositionally biased region" description="Polar residues" evidence="2">
    <location>
        <begin position="187"/>
        <end position="199"/>
    </location>
</feature>
<protein>
    <submittedName>
        <fullName evidence="3">Uncharacterized protein</fullName>
    </submittedName>
</protein>
<accession>A0A553PQK6</accession>
<evidence type="ECO:0000256" key="2">
    <source>
        <dbReference type="SAM" id="MobiDB-lite"/>
    </source>
</evidence>
<keyword evidence="4" id="KW-1185">Reference proteome</keyword>
<evidence type="ECO:0000256" key="1">
    <source>
        <dbReference type="SAM" id="Coils"/>
    </source>
</evidence>
<evidence type="ECO:0000313" key="3">
    <source>
        <dbReference type="EMBL" id="TRY79967.1"/>
    </source>
</evidence>
<feature type="region of interest" description="Disordered" evidence="2">
    <location>
        <begin position="187"/>
        <end position="271"/>
    </location>
</feature>
<gene>
    <name evidence="3" type="ORF">TCAL_16013</name>
</gene>
<dbReference type="AlphaFoldDB" id="A0A553PQK6"/>
<comment type="caution">
    <text evidence="3">The sequence shown here is derived from an EMBL/GenBank/DDBJ whole genome shotgun (WGS) entry which is preliminary data.</text>
</comment>
<feature type="region of interest" description="Disordered" evidence="2">
    <location>
        <begin position="1"/>
        <end position="102"/>
    </location>
</feature>
<feature type="region of interest" description="Disordered" evidence="2">
    <location>
        <begin position="293"/>
        <end position="352"/>
    </location>
</feature>
<proteinExistence type="predicted"/>
<evidence type="ECO:0000313" key="4">
    <source>
        <dbReference type="Proteomes" id="UP000318571"/>
    </source>
</evidence>
<feature type="non-terminal residue" evidence="3">
    <location>
        <position position="1"/>
    </location>
</feature>
<dbReference type="Proteomes" id="UP000318571">
    <property type="component" value="Chromosome 6"/>
</dbReference>
<name>A0A553PQK6_TIGCA</name>
<dbReference type="EMBL" id="VCGU01000002">
    <property type="protein sequence ID" value="TRY79967.1"/>
    <property type="molecule type" value="Genomic_DNA"/>
</dbReference>